<dbReference type="PANTHER" id="PTHR43236:SF1">
    <property type="entry name" value="BLL7220 PROTEIN"/>
    <property type="match status" value="1"/>
</dbReference>
<organism evidence="3 4">
    <name type="scientific">Schaalia canis</name>
    <dbReference type="NCBI Taxonomy" id="100469"/>
    <lineage>
        <taxon>Bacteria</taxon>
        <taxon>Bacillati</taxon>
        <taxon>Actinomycetota</taxon>
        <taxon>Actinomycetes</taxon>
        <taxon>Actinomycetales</taxon>
        <taxon>Actinomycetaceae</taxon>
        <taxon>Schaalia</taxon>
    </lineage>
</organism>
<evidence type="ECO:0000256" key="1">
    <source>
        <dbReference type="ARBA" id="ARBA00007227"/>
    </source>
</evidence>
<dbReference type="Proteomes" id="UP000280444">
    <property type="component" value="Unassembled WGS sequence"/>
</dbReference>
<protein>
    <submittedName>
        <fullName evidence="3">ImmA/IrrE family metallo-endopeptidase</fullName>
    </submittedName>
</protein>
<evidence type="ECO:0000313" key="3">
    <source>
        <dbReference type="EMBL" id="RRC96513.1"/>
    </source>
</evidence>
<dbReference type="PROSITE" id="PS50943">
    <property type="entry name" value="HTH_CROC1"/>
    <property type="match status" value="1"/>
</dbReference>
<dbReference type="Pfam" id="PF01381">
    <property type="entry name" value="HTH_3"/>
    <property type="match status" value="1"/>
</dbReference>
<accession>A0A3P1SGV0</accession>
<dbReference type="SMART" id="SM00530">
    <property type="entry name" value="HTH_XRE"/>
    <property type="match status" value="1"/>
</dbReference>
<comment type="similarity">
    <text evidence="1">Belongs to the short-chain fatty acyl-CoA assimilation regulator (ScfR) family.</text>
</comment>
<dbReference type="PANTHER" id="PTHR43236">
    <property type="entry name" value="ANTITOXIN HIGA1"/>
    <property type="match status" value="1"/>
</dbReference>
<reference evidence="3 4" key="1">
    <citation type="submission" date="2018-11" db="EMBL/GenBank/DDBJ databases">
        <title>Genomes From Bacteria Associated with the Canine Oral Cavity: a Test Case for Automated Genome-Based Taxonomic Assignment.</title>
        <authorList>
            <person name="Coil D.A."/>
            <person name="Jospin G."/>
            <person name="Darling A.E."/>
            <person name="Wallis C."/>
            <person name="Davis I.J."/>
            <person name="Harris S."/>
            <person name="Eisen J.A."/>
            <person name="Holcombe L.J."/>
            <person name="O'Flynn C."/>
        </authorList>
    </citation>
    <scope>NUCLEOTIDE SEQUENCE [LARGE SCALE GENOMIC DNA]</scope>
    <source>
        <strain evidence="3 4">OH770</strain>
    </source>
</reference>
<name>A0A3P1SGV0_9ACTO</name>
<dbReference type="OrthoDB" id="9794834at2"/>
<sequence>MSAEPDYIVTTGDYLAEWLENQGMTQAELARRVGVTKKHISELIAGNSALTQTVALNLEMATGIPARIWMAYETRYQQLLARKRKEQELAEEIGMLDAFPLTYMRKYGLVTATKRQASALVAQVAAFFRTSSLSAHQNTWEARAVAFRKSAYADKKPMGLAVWLRAGELQHEKADPIPSFDREGLLRLLPRFKSYTLEDPEEGIAKAIRECERVGVRVCLTPKVPGVGVHGVTRWLNGTPLVQLSLLWKTDDQMWFTLMHELAHVLLHKDTTVYFDGSNDECEREADRFAAEFFVPHDMREYLPLTRDIAAVTALAEQLEVAPGIILGQAQRVTKDYQWGNSLKRHLPDLTPMPPIPQMV</sequence>
<dbReference type="GO" id="GO:0003677">
    <property type="term" value="F:DNA binding"/>
    <property type="evidence" value="ECO:0007669"/>
    <property type="project" value="InterPro"/>
</dbReference>
<keyword evidence="4" id="KW-1185">Reference proteome</keyword>
<dbReference type="RefSeq" id="WP_124868176.1">
    <property type="nucleotide sequence ID" value="NZ_RQZF01000001.1"/>
</dbReference>
<dbReference type="Pfam" id="PF06114">
    <property type="entry name" value="Peptidase_M78"/>
    <property type="match status" value="1"/>
</dbReference>
<feature type="domain" description="HTH cro/C1-type" evidence="2">
    <location>
        <begin position="15"/>
        <end position="69"/>
    </location>
</feature>
<dbReference type="Gene3D" id="1.10.10.2910">
    <property type="match status" value="1"/>
</dbReference>
<dbReference type="InterPro" id="IPR010359">
    <property type="entry name" value="IrrE_HExxH"/>
</dbReference>
<dbReference type="InterPro" id="IPR052345">
    <property type="entry name" value="Rad_response_metalloprotease"/>
</dbReference>
<proteinExistence type="inferred from homology"/>
<dbReference type="InterPro" id="IPR010982">
    <property type="entry name" value="Lambda_DNA-bd_dom_sf"/>
</dbReference>
<dbReference type="InterPro" id="IPR001387">
    <property type="entry name" value="Cro/C1-type_HTH"/>
</dbReference>
<dbReference type="AlphaFoldDB" id="A0A3P1SGV0"/>
<evidence type="ECO:0000259" key="2">
    <source>
        <dbReference type="PROSITE" id="PS50943"/>
    </source>
</evidence>
<dbReference type="Gene3D" id="1.10.260.40">
    <property type="entry name" value="lambda repressor-like DNA-binding domains"/>
    <property type="match status" value="1"/>
</dbReference>
<dbReference type="EMBL" id="RQZF01000001">
    <property type="protein sequence ID" value="RRC96513.1"/>
    <property type="molecule type" value="Genomic_DNA"/>
</dbReference>
<evidence type="ECO:0000313" key="4">
    <source>
        <dbReference type="Proteomes" id="UP000280444"/>
    </source>
</evidence>
<comment type="caution">
    <text evidence="3">The sequence shown here is derived from an EMBL/GenBank/DDBJ whole genome shotgun (WGS) entry which is preliminary data.</text>
</comment>
<dbReference type="SUPFAM" id="SSF47413">
    <property type="entry name" value="lambda repressor-like DNA-binding domains"/>
    <property type="match status" value="1"/>
</dbReference>
<gene>
    <name evidence="3" type="ORF">EII11_02445</name>
</gene>
<dbReference type="CDD" id="cd00093">
    <property type="entry name" value="HTH_XRE"/>
    <property type="match status" value="1"/>
</dbReference>